<evidence type="ECO:0000313" key="3">
    <source>
        <dbReference type="EMBL" id="MDG0813590.1"/>
    </source>
</evidence>
<proteinExistence type="predicted"/>
<sequence length="169" mass="17793">MRLRNRSIRNRSIISGIAFAVLALGLSGCTSDTSKRDANGLASHLTVDLKVTAPEKAQAEIPLTVEVSKDGEPLAQADKAEFVIWPESDPGRAVTVPAKAQQPGVYTADYVFGAEGLYIVQSRIAAANLEAIPAKRVAIGQAAVEKLSQMEHAGEEAPAESGGGHQHSH</sequence>
<reference evidence="3" key="1">
    <citation type="submission" date="2022-10" db="EMBL/GenBank/DDBJ databases">
        <title>Comparative genomic analysis of Cohnella hashimotonis sp. nov., isolated from the International Space Station.</title>
        <authorList>
            <person name="Simpson A."/>
            <person name="Venkateswaran K."/>
        </authorList>
    </citation>
    <scope>NUCLEOTIDE SEQUENCE</scope>
    <source>
        <strain evidence="3">DSM 28161</strain>
    </source>
</reference>
<feature type="domain" description="YtkA-like" evidence="2">
    <location>
        <begin position="44"/>
        <end position="122"/>
    </location>
</feature>
<dbReference type="EMBL" id="JAPDIA010000008">
    <property type="protein sequence ID" value="MDG0813590.1"/>
    <property type="molecule type" value="Genomic_DNA"/>
</dbReference>
<dbReference type="AlphaFoldDB" id="A0A9X4KZ92"/>
<evidence type="ECO:0000313" key="4">
    <source>
        <dbReference type="Proteomes" id="UP001153404"/>
    </source>
</evidence>
<dbReference type="Pfam" id="PF13115">
    <property type="entry name" value="YtkA"/>
    <property type="match status" value="1"/>
</dbReference>
<feature type="region of interest" description="Disordered" evidence="1">
    <location>
        <begin position="149"/>
        <end position="169"/>
    </location>
</feature>
<gene>
    <name evidence="3" type="ORF">OMP40_33075</name>
</gene>
<accession>A0A9X4KZ92</accession>
<evidence type="ECO:0000256" key="1">
    <source>
        <dbReference type="SAM" id="MobiDB-lite"/>
    </source>
</evidence>
<dbReference type="InterPro" id="IPR032693">
    <property type="entry name" value="YtkA-like_dom"/>
</dbReference>
<dbReference type="PROSITE" id="PS51257">
    <property type="entry name" value="PROKAR_LIPOPROTEIN"/>
    <property type="match status" value="1"/>
</dbReference>
<dbReference type="RefSeq" id="WP_277537628.1">
    <property type="nucleotide sequence ID" value="NZ_JAPDIA010000008.1"/>
</dbReference>
<organism evidence="3 4">
    <name type="scientific">Cohnella rhizosphaerae</name>
    <dbReference type="NCBI Taxonomy" id="1457232"/>
    <lineage>
        <taxon>Bacteria</taxon>
        <taxon>Bacillati</taxon>
        <taxon>Bacillota</taxon>
        <taxon>Bacilli</taxon>
        <taxon>Bacillales</taxon>
        <taxon>Paenibacillaceae</taxon>
        <taxon>Cohnella</taxon>
    </lineage>
</organism>
<dbReference type="Proteomes" id="UP001153404">
    <property type="component" value="Unassembled WGS sequence"/>
</dbReference>
<keyword evidence="4" id="KW-1185">Reference proteome</keyword>
<protein>
    <submittedName>
        <fullName evidence="3">FixH family protein</fullName>
    </submittedName>
</protein>
<name>A0A9X4KZ92_9BACL</name>
<comment type="caution">
    <text evidence="3">The sequence shown here is derived from an EMBL/GenBank/DDBJ whole genome shotgun (WGS) entry which is preliminary data.</text>
</comment>
<evidence type="ECO:0000259" key="2">
    <source>
        <dbReference type="Pfam" id="PF13115"/>
    </source>
</evidence>